<evidence type="ECO:0000313" key="1">
    <source>
        <dbReference type="EMBL" id="NYJ01643.1"/>
    </source>
</evidence>
<dbReference type="RefSeq" id="WP_179668102.1">
    <property type="nucleotide sequence ID" value="NZ_JACCFP010000001.1"/>
</dbReference>
<evidence type="ECO:0000313" key="2">
    <source>
        <dbReference type="Proteomes" id="UP000530424"/>
    </source>
</evidence>
<evidence type="ECO:0008006" key="3">
    <source>
        <dbReference type="Google" id="ProtNLM"/>
    </source>
</evidence>
<gene>
    <name evidence="1" type="ORF">HNR19_002341</name>
</gene>
<dbReference type="Pfam" id="PF11236">
    <property type="entry name" value="DUF3037"/>
    <property type="match status" value="1"/>
</dbReference>
<sequence>MTRETTRTPTQAYQYVVLRCVPRVDREEFVNVGVVLYCQALDYLAALWHCDADRLRALDPTLDIDRVCDALTFIDGVCAGDERGGAVAGHTQSQRFGFLKAPRSTVVQPGPVHGGVTADPARALERLLERLVG</sequence>
<dbReference type="EMBL" id="JACCFP010000001">
    <property type="protein sequence ID" value="NYJ01643.1"/>
    <property type="molecule type" value="Genomic_DNA"/>
</dbReference>
<accession>A0A853C5W3</accession>
<proteinExistence type="predicted"/>
<dbReference type="InterPro" id="IPR021398">
    <property type="entry name" value="DUF3037"/>
</dbReference>
<comment type="caution">
    <text evidence="1">The sequence shown here is derived from an EMBL/GenBank/DDBJ whole genome shotgun (WGS) entry which is preliminary data.</text>
</comment>
<keyword evidence="2" id="KW-1185">Reference proteome</keyword>
<name>A0A853C5W3_9ACTN</name>
<protein>
    <recommendedName>
        <fullName evidence="3">DUF3037 domain-containing protein</fullName>
    </recommendedName>
</protein>
<organism evidence="1 2">
    <name type="scientific">Nocardioides thalensis</name>
    <dbReference type="NCBI Taxonomy" id="1914755"/>
    <lineage>
        <taxon>Bacteria</taxon>
        <taxon>Bacillati</taxon>
        <taxon>Actinomycetota</taxon>
        <taxon>Actinomycetes</taxon>
        <taxon>Propionibacteriales</taxon>
        <taxon>Nocardioidaceae</taxon>
        <taxon>Nocardioides</taxon>
    </lineage>
</organism>
<dbReference type="Proteomes" id="UP000530424">
    <property type="component" value="Unassembled WGS sequence"/>
</dbReference>
<reference evidence="1 2" key="1">
    <citation type="submission" date="2020-07" db="EMBL/GenBank/DDBJ databases">
        <title>Sequencing the genomes of 1000 actinobacteria strains.</title>
        <authorList>
            <person name="Klenk H.-P."/>
        </authorList>
    </citation>
    <scope>NUCLEOTIDE SEQUENCE [LARGE SCALE GENOMIC DNA]</scope>
    <source>
        <strain evidence="1 2">DSM 103833</strain>
    </source>
</reference>
<dbReference type="AlphaFoldDB" id="A0A853C5W3"/>